<dbReference type="GO" id="GO:0046872">
    <property type="term" value="F:metal ion binding"/>
    <property type="evidence" value="ECO:0007669"/>
    <property type="project" value="UniProtKB-KW"/>
</dbReference>
<dbReference type="KEGG" id="mff:MFFC18_34110"/>
<organism evidence="6 7">
    <name type="scientific">Mariniblastus fucicola</name>
    <dbReference type="NCBI Taxonomy" id="980251"/>
    <lineage>
        <taxon>Bacteria</taxon>
        <taxon>Pseudomonadati</taxon>
        <taxon>Planctomycetota</taxon>
        <taxon>Planctomycetia</taxon>
        <taxon>Pirellulales</taxon>
        <taxon>Pirellulaceae</taxon>
        <taxon>Mariniblastus</taxon>
    </lineage>
</organism>
<dbReference type="EMBL" id="CP042912">
    <property type="protein sequence ID" value="QEG23512.1"/>
    <property type="molecule type" value="Genomic_DNA"/>
</dbReference>
<keyword evidence="7" id="KW-1185">Reference proteome</keyword>
<dbReference type="OrthoDB" id="9793389at2"/>
<dbReference type="InterPro" id="IPR018967">
    <property type="entry name" value="FeS-contain_CDGSH-typ"/>
</dbReference>
<sequence length="83" mass="8930">MDKPKVAAKAPAKVEVEEGKKYAWCSCGLSESQPFCDGKHKGTGFVPVVFTAEKSEACYFCQCKHSANGMLCDGSHNDLPDDA</sequence>
<dbReference type="GO" id="GO:0051537">
    <property type="term" value="F:2 iron, 2 sulfur cluster binding"/>
    <property type="evidence" value="ECO:0007669"/>
    <property type="project" value="UniProtKB-KW"/>
</dbReference>
<feature type="domain" description="Iron-binding zinc finger CDGSH type" evidence="5">
    <location>
        <begin position="9"/>
        <end position="46"/>
    </location>
</feature>
<dbReference type="InterPro" id="IPR052950">
    <property type="entry name" value="CISD"/>
</dbReference>
<dbReference type="Proteomes" id="UP000322214">
    <property type="component" value="Chromosome"/>
</dbReference>
<reference evidence="6 7" key="1">
    <citation type="submission" date="2019-08" db="EMBL/GenBank/DDBJ databases">
        <title>Deep-cultivation of Planctomycetes and their phenomic and genomic characterization uncovers novel biology.</title>
        <authorList>
            <person name="Wiegand S."/>
            <person name="Jogler M."/>
            <person name="Boedeker C."/>
            <person name="Pinto D."/>
            <person name="Vollmers J."/>
            <person name="Rivas-Marin E."/>
            <person name="Kohn T."/>
            <person name="Peeters S.H."/>
            <person name="Heuer A."/>
            <person name="Rast P."/>
            <person name="Oberbeckmann S."/>
            <person name="Bunk B."/>
            <person name="Jeske O."/>
            <person name="Meyerdierks A."/>
            <person name="Storesund J.E."/>
            <person name="Kallscheuer N."/>
            <person name="Luecker S."/>
            <person name="Lage O.M."/>
            <person name="Pohl T."/>
            <person name="Merkel B.J."/>
            <person name="Hornburger P."/>
            <person name="Mueller R.-W."/>
            <person name="Bruemmer F."/>
            <person name="Labrenz M."/>
            <person name="Spormann A.M."/>
            <person name="Op den Camp H."/>
            <person name="Overmann J."/>
            <person name="Amann R."/>
            <person name="Jetten M.S.M."/>
            <person name="Mascher T."/>
            <person name="Medema M.H."/>
            <person name="Devos D.P."/>
            <person name="Kaster A.-K."/>
            <person name="Ovreas L."/>
            <person name="Rohde M."/>
            <person name="Galperin M.Y."/>
            <person name="Jogler C."/>
        </authorList>
    </citation>
    <scope>NUCLEOTIDE SEQUENCE [LARGE SCALE GENOMIC DNA]</scope>
    <source>
        <strain evidence="6 7">FC18</strain>
    </source>
</reference>
<proteinExistence type="predicted"/>
<accession>A0A5B9PF54</accession>
<keyword evidence="2" id="KW-0479">Metal-binding</keyword>
<dbReference type="RefSeq" id="WP_075082178.1">
    <property type="nucleotide sequence ID" value="NZ_CP042912.1"/>
</dbReference>
<evidence type="ECO:0000313" key="7">
    <source>
        <dbReference type="Proteomes" id="UP000322214"/>
    </source>
</evidence>
<dbReference type="GO" id="GO:0005737">
    <property type="term" value="C:cytoplasm"/>
    <property type="evidence" value="ECO:0007669"/>
    <property type="project" value="UniProtKB-ARBA"/>
</dbReference>
<evidence type="ECO:0000256" key="3">
    <source>
        <dbReference type="ARBA" id="ARBA00023004"/>
    </source>
</evidence>
<gene>
    <name evidence="6" type="ORF">MFFC18_34110</name>
</gene>
<evidence type="ECO:0000256" key="2">
    <source>
        <dbReference type="ARBA" id="ARBA00022723"/>
    </source>
</evidence>
<protein>
    <submittedName>
        <fullName evidence="6">Iron-binding zinc finger CDGSH type</fullName>
    </submittedName>
</protein>
<dbReference type="Pfam" id="PF09360">
    <property type="entry name" value="zf-CDGSH"/>
    <property type="match status" value="1"/>
</dbReference>
<name>A0A5B9PF54_9BACT</name>
<keyword evidence="4" id="KW-0411">Iron-sulfur</keyword>
<keyword evidence="1" id="KW-0001">2Fe-2S</keyword>
<keyword evidence="3" id="KW-0408">Iron</keyword>
<evidence type="ECO:0000313" key="6">
    <source>
        <dbReference type="EMBL" id="QEG23512.1"/>
    </source>
</evidence>
<dbReference type="SMART" id="SM00704">
    <property type="entry name" value="ZnF_CDGSH"/>
    <property type="match status" value="2"/>
</dbReference>
<dbReference type="InterPro" id="IPR042216">
    <property type="entry name" value="MitoNEET_CISD"/>
</dbReference>
<dbReference type="PANTHER" id="PTHR46491:SF3">
    <property type="entry name" value="CDGSH IRON-SULFUR DOMAIN-CONTAINING PROTEIN 3, MITOCHONDRIAL"/>
    <property type="match status" value="1"/>
</dbReference>
<dbReference type="Gene3D" id="3.40.5.90">
    <property type="entry name" value="CDGSH iron-sulfur domain, mitoNEET-type"/>
    <property type="match status" value="2"/>
</dbReference>
<dbReference type="STRING" id="980251.GCA_001642875_02663"/>
<evidence type="ECO:0000256" key="4">
    <source>
        <dbReference type="ARBA" id="ARBA00023014"/>
    </source>
</evidence>
<feature type="domain" description="Iron-binding zinc finger CDGSH type" evidence="5">
    <location>
        <begin position="47"/>
        <end position="82"/>
    </location>
</feature>
<evidence type="ECO:0000256" key="1">
    <source>
        <dbReference type="ARBA" id="ARBA00022714"/>
    </source>
</evidence>
<dbReference type="AlphaFoldDB" id="A0A5B9PF54"/>
<dbReference type="PANTHER" id="PTHR46491">
    <property type="entry name" value="CDGSH IRON SULFUR DOMAIN PROTEIN HOMOLOG"/>
    <property type="match status" value="1"/>
</dbReference>
<evidence type="ECO:0000259" key="5">
    <source>
        <dbReference type="SMART" id="SM00704"/>
    </source>
</evidence>